<reference evidence="2 3" key="1">
    <citation type="submission" date="2013-09" db="EMBL/GenBank/DDBJ databases">
        <authorList>
            <person name="Zeng Z."/>
            <person name="Chen C."/>
        </authorList>
    </citation>
    <scope>NUCLEOTIDE SEQUENCE [LARGE SCALE GENOMIC DNA]</scope>
    <source>
        <strain evidence="2 3">WB 4.1-42</strain>
    </source>
</reference>
<dbReference type="Gene3D" id="3.30.300.20">
    <property type="match status" value="1"/>
</dbReference>
<dbReference type="AlphaFoldDB" id="A0A0A2MLP2"/>
<dbReference type="STRING" id="1121898.GCA_000422725_03484"/>
<sequence>MEAIYTAVATAKGGRNGHVNSSDGILDLEVRIPKEMGGPGGYTNPEQLFAAGYAACFESALNHIAREKKIKVDETMVTAEVSIGKNDAGGFGLAVKLHANIKGITAEVADELVKAAHQTCPYSNATRGNVDVDLTSSVD</sequence>
<dbReference type="GO" id="GO:0006979">
    <property type="term" value="P:response to oxidative stress"/>
    <property type="evidence" value="ECO:0007669"/>
    <property type="project" value="InterPro"/>
</dbReference>
<gene>
    <name evidence="2" type="ORF">Q766_12090</name>
</gene>
<evidence type="ECO:0008006" key="4">
    <source>
        <dbReference type="Google" id="ProtNLM"/>
    </source>
</evidence>
<name>A0A0A2MLP2_9FLAO</name>
<evidence type="ECO:0000313" key="2">
    <source>
        <dbReference type="EMBL" id="KGO92516.1"/>
    </source>
</evidence>
<keyword evidence="3" id="KW-1185">Reference proteome</keyword>
<dbReference type="SUPFAM" id="SSF82784">
    <property type="entry name" value="OsmC-like"/>
    <property type="match status" value="1"/>
</dbReference>
<dbReference type="InterPro" id="IPR015946">
    <property type="entry name" value="KH_dom-like_a/b"/>
</dbReference>
<organism evidence="2 3">
    <name type="scientific">Flavobacterium subsaxonicum WB 4.1-42 = DSM 21790</name>
    <dbReference type="NCBI Taxonomy" id="1121898"/>
    <lineage>
        <taxon>Bacteria</taxon>
        <taxon>Pseudomonadati</taxon>
        <taxon>Bacteroidota</taxon>
        <taxon>Flavobacteriia</taxon>
        <taxon>Flavobacteriales</taxon>
        <taxon>Flavobacteriaceae</taxon>
        <taxon>Flavobacterium</taxon>
    </lineage>
</organism>
<evidence type="ECO:0000313" key="3">
    <source>
        <dbReference type="Proteomes" id="UP000030111"/>
    </source>
</evidence>
<dbReference type="eggNOG" id="COG1764">
    <property type="taxonomic scope" value="Bacteria"/>
</dbReference>
<dbReference type="InterPro" id="IPR036102">
    <property type="entry name" value="OsmC/Ohrsf"/>
</dbReference>
<proteinExistence type="inferred from homology"/>
<evidence type="ECO:0000256" key="1">
    <source>
        <dbReference type="ARBA" id="ARBA00007378"/>
    </source>
</evidence>
<dbReference type="NCBIfam" id="TIGR03561">
    <property type="entry name" value="organ_hyd_perox"/>
    <property type="match status" value="1"/>
</dbReference>
<dbReference type="OrthoDB" id="9797508at2"/>
<protein>
    <recommendedName>
        <fullName evidence="4">Organic hydroperoxide resistance protein</fullName>
    </recommendedName>
</protein>
<dbReference type="PANTHER" id="PTHR33797">
    <property type="entry name" value="ORGANIC HYDROPEROXIDE RESISTANCE PROTEIN-LIKE"/>
    <property type="match status" value="1"/>
</dbReference>
<dbReference type="PANTHER" id="PTHR33797:SF2">
    <property type="entry name" value="ORGANIC HYDROPEROXIDE RESISTANCE PROTEIN-LIKE"/>
    <property type="match status" value="1"/>
</dbReference>
<dbReference type="InterPro" id="IPR003718">
    <property type="entry name" value="OsmC/Ohr_fam"/>
</dbReference>
<dbReference type="RefSeq" id="WP_026991451.1">
    <property type="nucleotide sequence ID" value="NZ_AUGP01000029.1"/>
</dbReference>
<dbReference type="InterPro" id="IPR019953">
    <property type="entry name" value="OHR"/>
</dbReference>
<dbReference type="Proteomes" id="UP000030111">
    <property type="component" value="Unassembled WGS sequence"/>
</dbReference>
<accession>A0A0A2MLP2</accession>
<dbReference type="Pfam" id="PF02566">
    <property type="entry name" value="OsmC"/>
    <property type="match status" value="1"/>
</dbReference>
<dbReference type="EMBL" id="JRLY01000009">
    <property type="protein sequence ID" value="KGO92516.1"/>
    <property type="molecule type" value="Genomic_DNA"/>
</dbReference>
<dbReference type="Gene3D" id="2.20.25.10">
    <property type="match status" value="1"/>
</dbReference>
<comment type="similarity">
    <text evidence="1">Belongs to the OsmC/Ohr family.</text>
</comment>
<comment type="caution">
    <text evidence="2">The sequence shown here is derived from an EMBL/GenBank/DDBJ whole genome shotgun (WGS) entry which is preliminary data.</text>
</comment>